<keyword evidence="6" id="KW-1185">Reference proteome</keyword>
<dbReference type="OrthoDB" id="356806at2"/>
<evidence type="ECO:0000256" key="2">
    <source>
        <dbReference type="ARBA" id="ARBA00023054"/>
    </source>
</evidence>
<dbReference type="PANTHER" id="PTHR32347:SF23">
    <property type="entry name" value="BLL5650 PROTEIN"/>
    <property type="match status" value="1"/>
</dbReference>
<dbReference type="InterPro" id="IPR050465">
    <property type="entry name" value="UPF0194_transport"/>
</dbReference>
<dbReference type="Gene3D" id="2.40.50.100">
    <property type="match status" value="1"/>
</dbReference>
<accession>A0A098QVC7</accession>
<dbReference type="PANTHER" id="PTHR32347">
    <property type="entry name" value="EFFLUX SYSTEM COMPONENT YKNX-RELATED"/>
    <property type="match status" value="1"/>
</dbReference>
<protein>
    <submittedName>
        <fullName evidence="5">Uncharacterized protein</fullName>
    </submittedName>
</protein>
<dbReference type="Gene3D" id="2.40.30.170">
    <property type="match status" value="1"/>
</dbReference>
<dbReference type="SUPFAM" id="SSF111369">
    <property type="entry name" value="HlyD-like secretion proteins"/>
    <property type="match status" value="1"/>
</dbReference>
<feature type="compositionally biased region" description="Low complexity" evidence="3">
    <location>
        <begin position="403"/>
        <end position="416"/>
    </location>
</feature>
<evidence type="ECO:0000256" key="3">
    <source>
        <dbReference type="SAM" id="MobiDB-lite"/>
    </source>
</evidence>
<keyword evidence="4" id="KW-0812">Transmembrane</keyword>
<dbReference type="eggNOG" id="COG0845">
    <property type="taxonomic scope" value="Bacteria"/>
</dbReference>
<reference evidence="5 6" key="1">
    <citation type="submission" date="2014-05" db="EMBL/GenBank/DDBJ databases">
        <title>De novo Genome Sequence of Spirocheata sp.</title>
        <authorList>
            <person name="Shivani Y."/>
            <person name="Subhash Y."/>
            <person name="Tushar L."/>
            <person name="Sasikala C."/>
            <person name="Ramana C.V."/>
        </authorList>
    </citation>
    <scope>NUCLEOTIDE SEQUENCE [LARGE SCALE GENOMIC DNA]</scope>
    <source>
        <strain evidence="5 6">JC230</strain>
    </source>
</reference>
<evidence type="ECO:0000313" key="6">
    <source>
        <dbReference type="Proteomes" id="UP000029692"/>
    </source>
</evidence>
<organism evidence="5 6">
    <name type="scientific">Spirochaeta lutea</name>
    <dbReference type="NCBI Taxonomy" id="1480694"/>
    <lineage>
        <taxon>Bacteria</taxon>
        <taxon>Pseudomonadati</taxon>
        <taxon>Spirochaetota</taxon>
        <taxon>Spirochaetia</taxon>
        <taxon>Spirochaetales</taxon>
        <taxon>Spirochaetaceae</taxon>
        <taxon>Spirochaeta</taxon>
    </lineage>
</organism>
<comment type="subcellular location">
    <subcellularLocation>
        <location evidence="1">Cell envelope</location>
    </subcellularLocation>
</comment>
<feature type="region of interest" description="Disordered" evidence="3">
    <location>
        <begin position="37"/>
        <end position="62"/>
    </location>
</feature>
<keyword evidence="4" id="KW-0472">Membrane</keyword>
<gene>
    <name evidence="5" type="ORF">DC28_10535</name>
</gene>
<comment type="caution">
    <text evidence="5">The sequence shown here is derived from an EMBL/GenBank/DDBJ whole genome shotgun (WGS) entry which is preliminary data.</text>
</comment>
<dbReference type="EMBL" id="JNUP01000065">
    <property type="protein sequence ID" value="KGE71689.1"/>
    <property type="molecule type" value="Genomic_DNA"/>
</dbReference>
<feature type="region of interest" description="Disordered" evidence="3">
    <location>
        <begin position="362"/>
        <end position="416"/>
    </location>
</feature>
<dbReference type="STRING" id="1480694.DC28_10535"/>
<name>A0A098QVC7_9SPIO</name>
<evidence type="ECO:0000256" key="4">
    <source>
        <dbReference type="SAM" id="Phobius"/>
    </source>
</evidence>
<evidence type="ECO:0000313" key="5">
    <source>
        <dbReference type="EMBL" id="KGE71689.1"/>
    </source>
</evidence>
<dbReference type="GO" id="GO:0030313">
    <property type="term" value="C:cell envelope"/>
    <property type="evidence" value="ECO:0007669"/>
    <property type="project" value="UniProtKB-SubCell"/>
</dbReference>
<keyword evidence="4" id="KW-1133">Transmembrane helix</keyword>
<proteinExistence type="predicted"/>
<sequence>MRRRTVIIIISVLAIVILGGGTGAYILISQANVPLTGAASDQSTDRNRPGDGAEPTSDQANPTARQLSLAQDTAIYQVQAASARQEVEISGNVQPRESRNYSFSLAGSLESLEVREQQWIDQGDLIARLDNSELSYQIAELEYQIEQEAISGSPRKLALLRSQLALLEEKRTNYRLYAGFSGLVVEVPVESGDTVEKGGTIARIITRHDLMATVSVDELDVPRIKPGQEVRVYFDALEDTPVYGAVLEIAQEGTVTGNGYTVVDVDISLDQVPESILPGFSFSGSVFVSAEEQALIVDKRAVQSLTEDRGILYQVVSQDPLRVSPLPVEIQEHSLLEYQISGEVQDGLQVVSAAAAEEVMSQQTSAQNGFSLPGLRLPGSGQGSRGGDPSRFAPPADGPAPPSGSSGPTGPSGTRN</sequence>
<dbReference type="Proteomes" id="UP000029692">
    <property type="component" value="Unassembled WGS sequence"/>
</dbReference>
<keyword evidence="2" id="KW-0175">Coiled coil</keyword>
<dbReference type="AlphaFoldDB" id="A0A098QVC7"/>
<feature type="transmembrane region" description="Helical" evidence="4">
    <location>
        <begin position="7"/>
        <end position="28"/>
    </location>
</feature>
<dbReference type="RefSeq" id="WP_037548123.1">
    <property type="nucleotide sequence ID" value="NZ_JNUP01000065.1"/>
</dbReference>
<evidence type="ECO:0000256" key="1">
    <source>
        <dbReference type="ARBA" id="ARBA00004196"/>
    </source>
</evidence>